<accession>A0A182J2K1</accession>
<reference evidence="1" key="1">
    <citation type="submission" date="2022-08" db="UniProtKB">
        <authorList>
            <consortium name="EnsemblMetazoa"/>
        </authorList>
    </citation>
    <scope>IDENTIFICATION</scope>
    <source>
        <strain evidence="1">EBRO</strain>
    </source>
</reference>
<name>A0A182J2K1_ANOAO</name>
<organism evidence="1">
    <name type="scientific">Anopheles atroparvus</name>
    <name type="common">European mosquito</name>
    <dbReference type="NCBI Taxonomy" id="41427"/>
    <lineage>
        <taxon>Eukaryota</taxon>
        <taxon>Metazoa</taxon>
        <taxon>Ecdysozoa</taxon>
        <taxon>Arthropoda</taxon>
        <taxon>Hexapoda</taxon>
        <taxon>Insecta</taxon>
        <taxon>Pterygota</taxon>
        <taxon>Neoptera</taxon>
        <taxon>Endopterygota</taxon>
        <taxon>Diptera</taxon>
        <taxon>Nematocera</taxon>
        <taxon>Culicoidea</taxon>
        <taxon>Culicidae</taxon>
        <taxon>Anophelinae</taxon>
        <taxon>Anopheles</taxon>
    </lineage>
</organism>
<protein>
    <submittedName>
        <fullName evidence="1">Uncharacterized protein</fullName>
    </submittedName>
</protein>
<dbReference type="VEuPathDB" id="VectorBase:AATE010160"/>
<dbReference type="AlphaFoldDB" id="A0A182J2K1"/>
<dbReference type="EnsemblMetazoa" id="AATE010160-RA">
    <property type="protein sequence ID" value="AATE010160-PA.1"/>
    <property type="gene ID" value="AATE010160"/>
</dbReference>
<evidence type="ECO:0000313" key="1">
    <source>
        <dbReference type="EnsemblMetazoa" id="AATE010160-PA.1"/>
    </source>
</evidence>
<sequence length="184" mass="19006">MVATSVPATVDVWLKFATSGRCTTPMLPLSEPGVVEGEGGATPFCSTIIDGGDEVGVGDVVVATGMARGSGRDREGGAVTSIPVSSGQPPLVVVVVVVVVDSFSLSEFTSFSANVARLTSTLQFCEFLEASQHAQARVFLNDMNILALLESTEVLSSSPNISSVSDGVGNVMNIYCGIESDINE</sequence>
<proteinExistence type="predicted"/>